<proteinExistence type="predicted"/>
<comment type="caution">
    <text evidence="1">The sequence shown here is derived from an EMBL/GenBank/DDBJ whole genome shotgun (WGS) entry which is preliminary data.</text>
</comment>
<organism evidence="1 2">
    <name type="scientific">Actinotalea fermentans</name>
    <dbReference type="NCBI Taxonomy" id="43671"/>
    <lineage>
        <taxon>Bacteria</taxon>
        <taxon>Bacillati</taxon>
        <taxon>Actinomycetota</taxon>
        <taxon>Actinomycetes</taxon>
        <taxon>Micrococcales</taxon>
        <taxon>Cellulomonadaceae</taxon>
        <taxon>Actinotalea</taxon>
    </lineage>
</organism>
<dbReference type="PANTHER" id="PTHR39185:SF1">
    <property type="entry name" value="SWARMING MOTILITY PROTEIN SWRD"/>
    <property type="match status" value="1"/>
</dbReference>
<dbReference type="Pfam" id="PF06289">
    <property type="entry name" value="FlbD"/>
    <property type="match status" value="1"/>
</dbReference>
<dbReference type="AlphaFoldDB" id="A0A511YZJ4"/>
<dbReference type="PANTHER" id="PTHR39185">
    <property type="entry name" value="SWARMING MOTILITY PROTEIN SWRD"/>
    <property type="match status" value="1"/>
</dbReference>
<dbReference type="EMBL" id="BJYK01000008">
    <property type="protein sequence ID" value="GEN80618.1"/>
    <property type="molecule type" value="Genomic_DNA"/>
</dbReference>
<dbReference type="Proteomes" id="UP000321484">
    <property type="component" value="Unassembled WGS sequence"/>
</dbReference>
<reference evidence="1 2" key="1">
    <citation type="submission" date="2019-07" db="EMBL/GenBank/DDBJ databases">
        <title>Whole genome shotgun sequence of Actinotalea fermentans NBRC 105374.</title>
        <authorList>
            <person name="Hosoyama A."/>
            <person name="Uohara A."/>
            <person name="Ohji S."/>
            <person name="Ichikawa N."/>
        </authorList>
    </citation>
    <scope>NUCLEOTIDE SEQUENCE [LARGE SCALE GENOMIC DNA]</scope>
    <source>
        <strain evidence="1 2">NBRC 105374</strain>
    </source>
</reference>
<evidence type="ECO:0000313" key="2">
    <source>
        <dbReference type="Proteomes" id="UP000321484"/>
    </source>
</evidence>
<evidence type="ECO:0008006" key="3">
    <source>
        <dbReference type="Google" id="ProtNLM"/>
    </source>
</evidence>
<sequence>MIVVTRLNGPQFAVNPDLIQRIETTPDTILTLIDGTKYVIAESLDEVTDRIITYRASVVARTMVLAEEAQVGDTTMAAVTQLRPAPSRPSLTPVPEAD</sequence>
<protein>
    <recommendedName>
        <fullName evidence="3">Flagellar protein FlbD</fullName>
    </recommendedName>
</protein>
<evidence type="ECO:0000313" key="1">
    <source>
        <dbReference type="EMBL" id="GEN80618.1"/>
    </source>
</evidence>
<dbReference type="InterPro" id="IPR009384">
    <property type="entry name" value="SwrD-like"/>
</dbReference>
<gene>
    <name evidence="1" type="ORF">AFE02nite_23520</name>
</gene>
<dbReference type="RefSeq" id="WP_052113919.1">
    <property type="nucleotide sequence ID" value="NZ_BJYK01000008.1"/>
</dbReference>
<name>A0A511YZJ4_9CELL</name>
<dbReference type="OrthoDB" id="9799862at2"/>
<keyword evidence="2" id="KW-1185">Reference proteome</keyword>
<accession>A0A511YZJ4</accession>